<evidence type="ECO:0000256" key="7">
    <source>
        <dbReference type="ARBA" id="ARBA00023128"/>
    </source>
</evidence>
<name>A0ABP1S1F3_9HEXA</name>
<evidence type="ECO:0000256" key="3">
    <source>
        <dbReference type="ARBA" id="ARBA00022448"/>
    </source>
</evidence>
<comment type="similarity">
    <text evidence="2 10">Belongs to the mitochondrial carrier (TC 2.A.29) family.</text>
</comment>
<reference evidence="11 12" key="1">
    <citation type="submission" date="2024-08" db="EMBL/GenBank/DDBJ databases">
        <authorList>
            <person name="Cucini C."/>
            <person name="Frati F."/>
        </authorList>
    </citation>
    <scope>NUCLEOTIDE SEQUENCE [LARGE SCALE GENOMIC DNA]</scope>
</reference>
<evidence type="ECO:0000256" key="5">
    <source>
        <dbReference type="ARBA" id="ARBA00022737"/>
    </source>
</evidence>
<organism evidence="11 12">
    <name type="scientific">Orchesella dallaii</name>
    <dbReference type="NCBI Taxonomy" id="48710"/>
    <lineage>
        <taxon>Eukaryota</taxon>
        <taxon>Metazoa</taxon>
        <taxon>Ecdysozoa</taxon>
        <taxon>Arthropoda</taxon>
        <taxon>Hexapoda</taxon>
        <taxon>Collembola</taxon>
        <taxon>Entomobryomorpha</taxon>
        <taxon>Entomobryoidea</taxon>
        <taxon>Orchesellidae</taxon>
        <taxon>Orchesellinae</taxon>
        <taxon>Orchesella</taxon>
    </lineage>
</organism>
<gene>
    <name evidence="11" type="ORF">ODALV1_LOCUS28690</name>
</gene>
<evidence type="ECO:0000256" key="9">
    <source>
        <dbReference type="PROSITE-ProRule" id="PRU00282"/>
    </source>
</evidence>
<dbReference type="Pfam" id="PF00153">
    <property type="entry name" value="Mito_carr"/>
    <property type="match status" value="2"/>
</dbReference>
<evidence type="ECO:0000256" key="6">
    <source>
        <dbReference type="ARBA" id="ARBA00022989"/>
    </source>
</evidence>
<feature type="repeat" description="Solcar" evidence="9">
    <location>
        <begin position="59"/>
        <end position="145"/>
    </location>
</feature>
<accession>A0ABP1S1F3</accession>
<keyword evidence="6" id="KW-1133">Transmembrane helix</keyword>
<dbReference type="InterPro" id="IPR002067">
    <property type="entry name" value="MCP"/>
</dbReference>
<keyword evidence="12" id="KW-1185">Reference proteome</keyword>
<sequence>MGVPLLSTGAMNSIYFGFYGSSLDFLSQRRYNLQSSSKTRTKVQGEITQNSTNRARNVVCYGNYFIAGCIGGAAQLVVACPVDLVKVQLQSQIHKAAMKGPMDCVVKIVSSKGILGLYKGLLPQAWRDIPSSGLYFAIYEFLKRQLSFEQESTKFAQFMAGGIAGTLSWWSIIPLDVIKSRIQGDSSEKPKYKGILHCGSVIMKTHGLKAFFHGFWPLSIRAFPVNGTTWLVYEFLFQHCTQLPNNLYS</sequence>
<keyword evidence="5" id="KW-0677">Repeat</keyword>
<evidence type="ECO:0000256" key="8">
    <source>
        <dbReference type="ARBA" id="ARBA00023136"/>
    </source>
</evidence>
<evidence type="ECO:0000313" key="11">
    <source>
        <dbReference type="EMBL" id="CAL8141381.1"/>
    </source>
</evidence>
<dbReference type="InterPro" id="IPR023395">
    <property type="entry name" value="MCP_dom_sf"/>
</dbReference>
<evidence type="ECO:0000313" key="12">
    <source>
        <dbReference type="Proteomes" id="UP001642540"/>
    </source>
</evidence>
<dbReference type="Gene3D" id="1.50.40.10">
    <property type="entry name" value="Mitochondrial carrier domain"/>
    <property type="match status" value="1"/>
</dbReference>
<evidence type="ECO:0000256" key="10">
    <source>
        <dbReference type="RuleBase" id="RU000488"/>
    </source>
</evidence>
<dbReference type="SUPFAM" id="SSF103506">
    <property type="entry name" value="Mitochondrial carrier"/>
    <property type="match status" value="1"/>
</dbReference>
<evidence type="ECO:0000256" key="2">
    <source>
        <dbReference type="ARBA" id="ARBA00006375"/>
    </source>
</evidence>
<dbReference type="EMBL" id="CAXLJM020000146">
    <property type="protein sequence ID" value="CAL8141381.1"/>
    <property type="molecule type" value="Genomic_DNA"/>
</dbReference>
<proteinExistence type="inferred from homology"/>
<evidence type="ECO:0008006" key="13">
    <source>
        <dbReference type="Google" id="ProtNLM"/>
    </source>
</evidence>
<dbReference type="InterPro" id="IPR050567">
    <property type="entry name" value="Mitochondrial_Carrier"/>
</dbReference>
<dbReference type="PANTHER" id="PTHR45624">
    <property type="entry name" value="MITOCHONDRIAL BASIC AMINO ACIDS TRANSPORTER-RELATED"/>
    <property type="match status" value="1"/>
</dbReference>
<dbReference type="PROSITE" id="PS50920">
    <property type="entry name" value="SOLCAR"/>
    <property type="match status" value="2"/>
</dbReference>
<comment type="caution">
    <text evidence="11">The sequence shown here is derived from an EMBL/GenBank/DDBJ whole genome shotgun (WGS) entry which is preliminary data.</text>
</comment>
<feature type="repeat" description="Solcar" evidence="9">
    <location>
        <begin position="152"/>
        <end position="239"/>
    </location>
</feature>
<keyword evidence="7" id="KW-0496">Mitochondrion</keyword>
<dbReference type="PANTHER" id="PTHR45624:SF10">
    <property type="entry name" value="SLC (SOLUTE CARRIER) HOMOLOG"/>
    <property type="match status" value="1"/>
</dbReference>
<keyword evidence="4 9" id="KW-0812">Transmembrane</keyword>
<evidence type="ECO:0000256" key="4">
    <source>
        <dbReference type="ARBA" id="ARBA00022692"/>
    </source>
</evidence>
<comment type="subcellular location">
    <subcellularLocation>
        <location evidence="1">Mitochondrion membrane</location>
        <topology evidence="1">Multi-pass membrane protein</topology>
    </subcellularLocation>
</comment>
<dbReference type="PRINTS" id="PR00926">
    <property type="entry name" value="MITOCARRIER"/>
</dbReference>
<protein>
    <recommendedName>
        <fullName evidence="13">Solute carrier family 25 member 45</fullName>
    </recommendedName>
</protein>
<keyword evidence="3 10" id="KW-0813">Transport</keyword>
<dbReference type="Proteomes" id="UP001642540">
    <property type="component" value="Unassembled WGS sequence"/>
</dbReference>
<keyword evidence="8 9" id="KW-0472">Membrane</keyword>
<dbReference type="InterPro" id="IPR018108">
    <property type="entry name" value="MCP_transmembrane"/>
</dbReference>
<evidence type="ECO:0000256" key="1">
    <source>
        <dbReference type="ARBA" id="ARBA00004225"/>
    </source>
</evidence>